<feature type="transmembrane region" description="Helical" evidence="2">
    <location>
        <begin position="1000"/>
        <end position="1017"/>
    </location>
</feature>
<feature type="transmembrane region" description="Helical" evidence="2">
    <location>
        <begin position="864"/>
        <end position="882"/>
    </location>
</feature>
<feature type="transmembrane region" description="Helical" evidence="2">
    <location>
        <begin position="489"/>
        <end position="507"/>
    </location>
</feature>
<feature type="transmembrane region" description="Helical" evidence="2">
    <location>
        <begin position="686"/>
        <end position="708"/>
    </location>
</feature>
<feature type="transmembrane region" description="Helical" evidence="2">
    <location>
        <begin position="615"/>
        <end position="634"/>
    </location>
</feature>
<keyword evidence="2" id="KW-0472">Membrane</keyword>
<gene>
    <name evidence="3" type="ORF">DM484_15420</name>
</gene>
<evidence type="ECO:0000256" key="1">
    <source>
        <dbReference type="SAM" id="MobiDB-lite"/>
    </source>
</evidence>
<feature type="transmembrane region" description="Helical" evidence="2">
    <location>
        <begin position="433"/>
        <end position="450"/>
    </location>
</feature>
<feature type="transmembrane region" description="Helical" evidence="2">
    <location>
        <begin position="519"/>
        <end position="539"/>
    </location>
</feature>
<keyword evidence="2" id="KW-1133">Transmembrane helix</keyword>
<dbReference type="Proteomes" id="UP000249396">
    <property type="component" value="Unassembled WGS sequence"/>
</dbReference>
<feature type="transmembrane region" description="Helical" evidence="2">
    <location>
        <begin position="1029"/>
        <end position="1046"/>
    </location>
</feature>
<feature type="transmembrane region" description="Helical" evidence="2">
    <location>
        <begin position="457"/>
        <end position="477"/>
    </location>
</feature>
<feature type="transmembrane region" description="Helical" evidence="2">
    <location>
        <begin position="646"/>
        <end position="666"/>
    </location>
</feature>
<feature type="transmembrane region" description="Helical" evidence="2">
    <location>
        <begin position="379"/>
        <end position="399"/>
    </location>
</feature>
<comment type="caution">
    <text evidence="3">The sequence shown here is derived from an EMBL/GenBank/DDBJ whole genome shotgun (WGS) entry which is preliminary data.</text>
</comment>
<dbReference type="PANTHER" id="PTHR38434">
    <property type="entry name" value="BLL2549 PROTEIN"/>
    <property type="match status" value="1"/>
</dbReference>
<feature type="transmembrane region" description="Helical" evidence="2">
    <location>
        <begin position="294"/>
        <end position="313"/>
    </location>
</feature>
<feature type="transmembrane region" description="Helical" evidence="2">
    <location>
        <begin position="749"/>
        <end position="767"/>
    </location>
</feature>
<feature type="transmembrane region" description="Helical" evidence="2">
    <location>
        <begin position="219"/>
        <end position="240"/>
    </location>
</feature>
<feature type="transmembrane region" description="Helical" evidence="2">
    <location>
        <begin position="195"/>
        <end position="213"/>
    </location>
</feature>
<evidence type="ECO:0000313" key="4">
    <source>
        <dbReference type="Proteomes" id="UP000249396"/>
    </source>
</evidence>
<feature type="region of interest" description="Disordered" evidence="1">
    <location>
        <begin position="30"/>
        <end position="78"/>
    </location>
</feature>
<dbReference type="Pfam" id="PF10101">
    <property type="entry name" value="DUF2339"/>
    <property type="match status" value="1"/>
</dbReference>
<feature type="transmembrane region" description="Helical" evidence="2">
    <location>
        <begin position="930"/>
        <end position="951"/>
    </location>
</feature>
<feature type="transmembrane region" description="Helical" evidence="2">
    <location>
        <begin position="408"/>
        <end position="427"/>
    </location>
</feature>
<name>A0A2W4RAW4_9GAMM</name>
<feature type="transmembrane region" description="Helical" evidence="2">
    <location>
        <begin position="551"/>
        <end position="569"/>
    </location>
</feature>
<proteinExistence type="predicted"/>
<feature type="transmembrane region" description="Helical" evidence="2">
    <location>
        <begin position="319"/>
        <end position="343"/>
    </location>
</feature>
<dbReference type="PANTHER" id="PTHR38434:SF1">
    <property type="entry name" value="BLL2549 PROTEIN"/>
    <property type="match status" value="1"/>
</dbReference>
<evidence type="ECO:0000313" key="3">
    <source>
        <dbReference type="EMBL" id="PZN77028.1"/>
    </source>
</evidence>
<evidence type="ECO:0000256" key="2">
    <source>
        <dbReference type="SAM" id="Phobius"/>
    </source>
</evidence>
<sequence>MALNARSRITLLEQTAGELKEKLTRLACELADAQPSSPSSSDDLTRPVEASSEPSHTLSPVGEGTMADPPSSMDLPENFSQTSVASLVPDAETATRQNPKLDAWLAESDDGQSADHKLTPPPEWLIKIKAWLFGGNLVAKVGLLILFLGVSFLLKYAAARISVPIEYRLAGIVLADIALLSWAWRIREGRPAISLPVQGAAVAILMLVTFGAYKLYGLFPGGVAFAMLFVLTAFTCLLAVLQDAVWLAVFGIAGGFAAPILTTTGGGSHIGLFSYYVMLNAGILAIALYRSWRLLNLVGFAFTFIIGTAWGVLRYTPEHYLSVQLFLILFFVFYIVISLLYAAREAHNPKHYVDGTLVFGTPLVAFGLQYSLVKLMPFGLAYSSLGLGLFYITLAVLLWRKRGTGLKLLTESFLALGLVFGTLTIPFALDGRWTSAAWALEGAGMVWVGLRQRQTLAWVFGLLVQFGAWLSFLGSVTGLDPVSAMQSNLWLGFLLLAATAFLMAMNFRKQAYESHTVDFAPFATLFLAVAAIWMLAGAWTEIALRTDGTVQANLLAISGLLVAVILSVIASRMQWKIARVFALVAQILAGLVFLSLAFFRFGLFSYADGQSLFDGPFLGALLIGVGAFFSAWFFHNQAELPFSQLSNRLLLWSGFWWFGFVLRAWADWLQSQYLFYLKLETYRADGLFWCAYGLSLAVFALGFARLAVRLNWPALRWSGLSVWLGLGLSGLTILEDLYLDDGMPHRETWATYLALWGVGEWLMVYWLKQGWSINQSWLRTLHTLRTIVPWLMIWPVGHRLILDWLGSGTPEQQELLAEAGWFTSGSWGRYLPAWAMMLAIVWVIRRARSGGWPVYPIVDWYRCVLIPLGAVWSVFLVLVWNLTQNGQMAPLPYVPILNPLDLTSGFSLLLGVEAFRLLREEVTEAKQPSWLAKLPWIAALASYGWFNLMLLRSMAVYLGIPYHTETLFDSQLVQTLLSLVWSGTALILMRVAAQRVLRKVWMLGAILLGIVVGKLFLVDLSNVGGLERVVSFLGVGLLMLAIGYLAPFPTELGKEPGNE</sequence>
<accession>A0A2W4RAW4</accession>
<protein>
    <submittedName>
        <fullName evidence="3">DUF2339 domain-containing protein</fullName>
    </submittedName>
</protein>
<feature type="transmembrane region" description="Helical" evidence="2">
    <location>
        <begin position="827"/>
        <end position="844"/>
    </location>
</feature>
<feature type="transmembrane region" description="Helical" evidence="2">
    <location>
        <begin position="355"/>
        <end position="373"/>
    </location>
</feature>
<feature type="transmembrane region" description="Helical" evidence="2">
    <location>
        <begin position="137"/>
        <end position="159"/>
    </location>
</feature>
<dbReference type="EMBL" id="QJPH01000346">
    <property type="protein sequence ID" value="PZN77028.1"/>
    <property type="molecule type" value="Genomic_DNA"/>
</dbReference>
<reference evidence="3 4" key="1">
    <citation type="journal article" date="2018" name="Aquat. Microb. Ecol.">
        <title>Gammaproteobacterial methanotrophs dominate.</title>
        <authorList>
            <person name="Rissanen A.J."/>
            <person name="Saarenheimo J."/>
            <person name="Tiirola M."/>
            <person name="Peura S."/>
            <person name="Aalto S.L."/>
            <person name="Karvinen A."/>
            <person name="Nykanen H."/>
        </authorList>
    </citation>
    <scope>NUCLEOTIDE SEQUENCE [LARGE SCALE GENOMIC DNA]</scope>
    <source>
        <strain evidence="3">AMbin10</strain>
    </source>
</reference>
<dbReference type="AlphaFoldDB" id="A0A2W4RAW4"/>
<feature type="transmembrane region" description="Helical" evidence="2">
    <location>
        <begin position="270"/>
        <end position="289"/>
    </location>
</feature>
<dbReference type="InterPro" id="IPR019286">
    <property type="entry name" value="DUF2339_TM"/>
</dbReference>
<feature type="transmembrane region" description="Helical" evidence="2">
    <location>
        <begin position="245"/>
        <end position="264"/>
    </location>
</feature>
<feature type="transmembrane region" description="Helical" evidence="2">
    <location>
        <begin position="165"/>
        <end position="183"/>
    </location>
</feature>
<feature type="transmembrane region" description="Helical" evidence="2">
    <location>
        <begin position="715"/>
        <end position="734"/>
    </location>
</feature>
<feature type="transmembrane region" description="Helical" evidence="2">
    <location>
        <begin position="971"/>
        <end position="993"/>
    </location>
</feature>
<organism evidence="3 4">
    <name type="scientific">Candidatus Methylumidiphilus alinenensis</name>
    <dbReference type="NCBI Taxonomy" id="2202197"/>
    <lineage>
        <taxon>Bacteria</taxon>
        <taxon>Pseudomonadati</taxon>
        <taxon>Pseudomonadota</taxon>
        <taxon>Gammaproteobacteria</taxon>
        <taxon>Methylococcales</taxon>
        <taxon>Candidatus Methylumidiphilus</taxon>
    </lineage>
</organism>
<feature type="transmembrane region" description="Helical" evidence="2">
    <location>
        <begin position="581"/>
        <end position="603"/>
    </location>
</feature>
<keyword evidence="2" id="KW-0812">Transmembrane</keyword>